<reference evidence="1" key="1">
    <citation type="submission" date="2023-04" db="EMBL/GenBank/DDBJ databases">
        <title>Ambrosiozyma monospora NBRC 10751.</title>
        <authorList>
            <person name="Ichikawa N."/>
            <person name="Sato H."/>
            <person name="Tonouchi N."/>
        </authorList>
    </citation>
    <scope>NUCLEOTIDE SEQUENCE</scope>
    <source>
        <strain evidence="1">NBRC 10751</strain>
    </source>
</reference>
<evidence type="ECO:0000313" key="1">
    <source>
        <dbReference type="EMBL" id="GMF04034.1"/>
    </source>
</evidence>
<dbReference type="Proteomes" id="UP001165064">
    <property type="component" value="Unassembled WGS sequence"/>
</dbReference>
<evidence type="ECO:0000313" key="2">
    <source>
        <dbReference type="Proteomes" id="UP001165064"/>
    </source>
</evidence>
<proteinExistence type="predicted"/>
<comment type="caution">
    <text evidence="1">The sequence shown here is derived from an EMBL/GenBank/DDBJ whole genome shotgun (WGS) entry which is preliminary data.</text>
</comment>
<name>A0ACB5U7Z2_AMBMO</name>
<accession>A0ACB5U7Z2</accession>
<organism evidence="1 2">
    <name type="scientific">Ambrosiozyma monospora</name>
    <name type="common">Yeast</name>
    <name type="synonym">Endomycopsis monosporus</name>
    <dbReference type="NCBI Taxonomy" id="43982"/>
    <lineage>
        <taxon>Eukaryota</taxon>
        <taxon>Fungi</taxon>
        <taxon>Dikarya</taxon>
        <taxon>Ascomycota</taxon>
        <taxon>Saccharomycotina</taxon>
        <taxon>Pichiomycetes</taxon>
        <taxon>Pichiales</taxon>
        <taxon>Pichiaceae</taxon>
        <taxon>Ambrosiozyma</taxon>
    </lineage>
</organism>
<dbReference type="EMBL" id="BSXS01013438">
    <property type="protein sequence ID" value="GMF04034.1"/>
    <property type="molecule type" value="Genomic_DNA"/>
</dbReference>
<protein>
    <submittedName>
        <fullName evidence="1">Unnamed protein product</fullName>
    </submittedName>
</protein>
<gene>
    <name evidence="1" type="ORF">Amon02_001199200</name>
</gene>
<keyword evidence="2" id="KW-1185">Reference proteome</keyword>
<sequence length="75" mass="8242">MVTLLANTSNKTSLQWNTSWLAASFEAPVEKPELDPLGFIEIELPSMIPRGLSSFITAAEAEAPRSFLSFDKVDN</sequence>